<accession>A0A7X0D7L6</accession>
<evidence type="ECO:0000313" key="2">
    <source>
        <dbReference type="EMBL" id="MBB6174603.1"/>
    </source>
</evidence>
<dbReference type="RefSeq" id="WP_184078738.1">
    <property type="nucleotide sequence ID" value="NZ_JACHDS010000001.1"/>
</dbReference>
<gene>
    <name evidence="2" type="ORF">HNR23_004663</name>
</gene>
<dbReference type="Proteomes" id="UP000546642">
    <property type="component" value="Unassembled WGS sequence"/>
</dbReference>
<keyword evidence="3" id="KW-1185">Reference proteome</keyword>
<protein>
    <recommendedName>
        <fullName evidence="4">Band 7 domain-containing protein</fullName>
    </recommendedName>
</protein>
<evidence type="ECO:0000256" key="1">
    <source>
        <dbReference type="SAM" id="MobiDB-lite"/>
    </source>
</evidence>
<feature type="compositionally biased region" description="Basic and acidic residues" evidence="1">
    <location>
        <begin position="376"/>
        <end position="397"/>
    </location>
</feature>
<feature type="region of interest" description="Disordered" evidence="1">
    <location>
        <begin position="264"/>
        <end position="314"/>
    </location>
</feature>
<name>A0A7X0D7L6_9ACTN</name>
<feature type="compositionally biased region" description="Low complexity" evidence="1">
    <location>
        <begin position="398"/>
        <end position="415"/>
    </location>
</feature>
<proteinExistence type="predicted"/>
<evidence type="ECO:0008006" key="4">
    <source>
        <dbReference type="Google" id="ProtNLM"/>
    </source>
</evidence>
<feature type="region of interest" description="Disordered" evidence="1">
    <location>
        <begin position="355"/>
        <end position="456"/>
    </location>
</feature>
<dbReference type="AlphaFoldDB" id="A0A7X0D7L6"/>
<feature type="compositionally biased region" description="Basic and acidic residues" evidence="1">
    <location>
        <begin position="431"/>
        <end position="456"/>
    </location>
</feature>
<comment type="caution">
    <text evidence="2">The sequence shown here is derived from an EMBL/GenBank/DDBJ whole genome shotgun (WGS) entry which is preliminary data.</text>
</comment>
<dbReference type="EMBL" id="JACHDS010000001">
    <property type="protein sequence ID" value="MBB6174603.1"/>
    <property type="molecule type" value="Genomic_DNA"/>
</dbReference>
<sequence>MSITDADTDTDPRTHTPAFPIVERRVLQPTPRRGFLGLGSRRRDRAELPNPEAHQVLVYRTGGGYLVDSGETPLDDERVTSADHVSLVDLGHDVPVTIEREIPSAEDAGFALHITFTCTVTDAEAVVRAGRGDAHRIIDIYLRKYEKLHRLGQNHTLSEVNTVRDVVSSQIQAYTELMPPHIPGMRIEYAGTEIETPDVLKEHLTKRRETLNEQEIRRRVTAFTREIMADLSESIQNRTIEALTLSVAEGKTSLGELADKIAEERDREQVLEERRLQEERADEQARREREREDSLRQEAREHEREVWAREDRHRREQLQRDVLTTAIRYGHGDDVPIDVRGILAEQLGTSAPLTEPTAVDASAPASALPEVNADTGSDRSASDRSASDRSASDRSASDRSGSAPSGSDRSPGDGSAAEHEANDRVNGSRPSRSERNVRADRDERESFDIREDDHDE</sequence>
<reference evidence="2 3" key="1">
    <citation type="submission" date="2020-08" db="EMBL/GenBank/DDBJ databases">
        <title>Sequencing the genomes of 1000 actinobacteria strains.</title>
        <authorList>
            <person name="Klenk H.-P."/>
        </authorList>
    </citation>
    <scope>NUCLEOTIDE SEQUENCE [LARGE SCALE GENOMIC DNA]</scope>
    <source>
        <strain evidence="2 3">DSM 46659</strain>
    </source>
</reference>
<evidence type="ECO:0000313" key="3">
    <source>
        <dbReference type="Proteomes" id="UP000546642"/>
    </source>
</evidence>
<organism evidence="2 3">
    <name type="scientific">Nocardiopsis mwathae</name>
    <dbReference type="NCBI Taxonomy" id="1472723"/>
    <lineage>
        <taxon>Bacteria</taxon>
        <taxon>Bacillati</taxon>
        <taxon>Actinomycetota</taxon>
        <taxon>Actinomycetes</taxon>
        <taxon>Streptosporangiales</taxon>
        <taxon>Nocardiopsidaceae</taxon>
        <taxon>Nocardiopsis</taxon>
    </lineage>
</organism>